<feature type="region of interest" description="Disordered" evidence="1">
    <location>
        <begin position="17"/>
        <end position="103"/>
    </location>
</feature>
<evidence type="ECO:0000313" key="3">
    <source>
        <dbReference type="Proteomes" id="UP000559027"/>
    </source>
</evidence>
<feature type="region of interest" description="Disordered" evidence="1">
    <location>
        <begin position="429"/>
        <end position="499"/>
    </location>
</feature>
<feature type="compositionally biased region" description="Low complexity" evidence="1">
    <location>
        <begin position="454"/>
        <end position="467"/>
    </location>
</feature>
<feature type="compositionally biased region" description="Pro residues" evidence="1">
    <location>
        <begin position="489"/>
        <end position="498"/>
    </location>
</feature>
<evidence type="ECO:0000313" key="2">
    <source>
        <dbReference type="EMBL" id="KAF5360615.1"/>
    </source>
</evidence>
<feature type="region of interest" description="Disordered" evidence="1">
    <location>
        <begin position="179"/>
        <end position="223"/>
    </location>
</feature>
<dbReference type="OrthoDB" id="3367070at2759"/>
<dbReference type="AlphaFoldDB" id="A0A8H5G9A5"/>
<sequence length="588" mass="62938">MSSIGKYTQALSIENAATVHAPITSSPLAGSSKGVNLKRAPAASPATAALPGKPKLSISTEHERPLPPTPPPKKRTAPSGSGRDSNSIIAMPPPMTPVKDRGEGRVKISGVGASSSSSTVSSPSRAGVSDAVTTTLAQRLNELAVANEDGLLNDDEYRLLRQNLFERFASASGVPSETSIVPLARPRPNAFVNGPKTPDRASSRPLSNFQVELPRPPSSQSRYSIASNVASIFRRTSTSVPPKDSTDTASIWSQQSGQSSNRWKLGRMLSRKSSNSSMGTTASRKDPAETMSITSRLERSGTGVSRPETPHRRKLATPPSSFPGAMKHQETRFLNSNIYNVFDEDHLSSAADIRQEILAVEAEAKRLMDAFNGLEVTTLSKTQRSRGYSGTRSDAGRPSNVGSMVESKLSTEGKSIKRINLAESDAGSIRSANTTGTGFSKSASSGRAGLRAKTSVTTSLALSTTSSRPGSLRRKNSSSSIHSHGHPKQPSPAVPLPALPNLAGINGANNSSVSLTRSAHIMRSVPEDDTRSAADTVTTTIRLEDEDGDEMEDIRRRREEVQQRYDARLDYLRAKLKSAELHEKLLRR</sequence>
<feature type="compositionally biased region" description="Low complexity" evidence="1">
    <location>
        <begin position="40"/>
        <end position="51"/>
    </location>
</feature>
<feature type="compositionally biased region" description="Polar residues" evidence="1">
    <location>
        <begin position="247"/>
        <end position="262"/>
    </location>
</feature>
<accession>A0A8H5G9A5</accession>
<dbReference type="EMBL" id="JAACJO010000003">
    <property type="protein sequence ID" value="KAF5360615.1"/>
    <property type="molecule type" value="Genomic_DNA"/>
</dbReference>
<dbReference type="Proteomes" id="UP000559027">
    <property type="component" value="Unassembled WGS sequence"/>
</dbReference>
<reference evidence="2 3" key="1">
    <citation type="journal article" date="2020" name="ISME J.">
        <title>Uncovering the hidden diversity of litter-decomposition mechanisms in mushroom-forming fungi.</title>
        <authorList>
            <person name="Floudas D."/>
            <person name="Bentzer J."/>
            <person name="Ahren D."/>
            <person name="Johansson T."/>
            <person name="Persson P."/>
            <person name="Tunlid A."/>
        </authorList>
    </citation>
    <scope>NUCLEOTIDE SEQUENCE [LARGE SCALE GENOMIC DNA]</scope>
    <source>
        <strain evidence="2 3">CBS 146.42</strain>
    </source>
</reference>
<keyword evidence="3" id="KW-1185">Reference proteome</keyword>
<comment type="caution">
    <text evidence="2">The sequence shown here is derived from an EMBL/GenBank/DDBJ whole genome shotgun (WGS) entry which is preliminary data.</text>
</comment>
<feature type="compositionally biased region" description="Polar residues" evidence="1">
    <location>
        <begin position="430"/>
        <end position="445"/>
    </location>
</feature>
<evidence type="ECO:0000256" key="1">
    <source>
        <dbReference type="SAM" id="MobiDB-lite"/>
    </source>
</evidence>
<feature type="region of interest" description="Disordered" evidence="1">
    <location>
        <begin position="236"/>
        <end position="326"/>
    </location>
</feature>
<protein>
    <submittedName>
        <fullName evidence="2">Uncharacterized protein</fullName>
    </submittedName>
</protein>
<feature type="compositionally biased region" description="Polar residues" evidence="1">
    <location>
        <begin position="380"/>
        <end position="392"/>
    </location>
</feature>
<name>A0A8H5G9A5_9AGAR</name>
<gene>
    <name evidence="2" type="ORF">D9756_004826</name>
</gene>
<feature type="compositionally biased region" description="Polar residues" evidence="1">
    <location>
        <begin position="271"/>
        <end position="282"/>
    </location>
</feature>
<feature type="region of interest" description="Disordered" evidence="1">
    <location>
        <begin position="380"/>
        <end position="413"/>
    </location>
</feature>
<organism evidence="2 3">
    <name type="scientific">Leucocoprinus leucothites</name>
    <dbReference type="NCBI Taxonomy" id="201217"/>
    <lineage>
        <taxon>Eukaryota</taxon>
        <taxon>Fungi</taxon>
        <taxon>Dikarya</taxon>
        <taxon>Basidiomycota</taxon>
        <taxon>Agaricomycotina</taxon>
        <taxon>Agaricomycetes</taxon>
        <taxon>Agaricomycetidae</taxon>
        <taxon>Agaricales</taxon>
        <taxon>Agaricineae</taxon>
        <taxon>Agaricaceae</taxon>
        <taxon>Leucocoprinus</taxon>
    </lineage>
</organism>
<proteinExistence type="predicted"/>